<dbReference type="Pfam" id="PF00636">
    <property type="entry name" value="Ribonuclease_3"/>
    <property type="match status" value="1"/>
</dbReference>
<feature type="compositionally biased region" description="Basic residues" evidence="2">
    <location>
        <begin position="1"/>
        <end position="22"/>
    </location>
</feature>
<keyword evidence="1" id="KW-0694">RNA-binding</keyword>
<dbReference type="GO" id="GO:0006369">
    <property type="term" value="P:termination of RNA polymerase II transcription"/>
    <property type="evidence" value="ECO:0007669"/>
    <property type="project" value="TreeGrafter"/>
</dbReference>
<dbReference type="STRING" id="1442369.A0A0D2FNB4"/>
<evidence type="ECO:0000256" key="1">
    <source>
        <dbReference type="ARBA" id="ARBA00022884"/>
    </source>
</evidence>
<dbReference type="RefSeq" id="XP_013270648.1">
    <property type="nucleotide sequence ID" value="XM_013415194.1"/>
</dbReference>
<dbReference type="SMART" id="SM00535">
    <property type="entry name" value="RIBOc"/>
    <property type="match status" value="1"/>
</dbReference>
<reference evidence="4 5" key="1">
    <citation type="submission" date="2015-01" db="EMBL/GenBank/DDBJ databases">
        <title>The Genome Sequence of Rhinocladiella mackenzie CBS 650.93.</title>
        <authorList>
            <consortium name="The Broad Institute Genomics Platform"/>
            <person name="Cuomo C."/>
            <person name="de Hoog S."/>
            <person name="Gorbushina A."/>
            <person name="Stielow B."/>
            <person name="Teixiera M."/>
            <person name="Abouelleil A."/>
            <person name="Chapman S.B."/>
            <person name="Priest M."/>
            <person name="Young S.K."/>
            <person name="Wortman J."/>
            <person name="Nusbaum C."/>
            <person name="Birren B."/>
        </authorList>
    </citation>
    <scope>NUCLEOTIDE SEQUENCE [LARGE SCALE GENOMIC DNA]</scope>
    <source>
        <strain evidence="4 5">CBS 650.93</strain>
    </source>
</reference>
<dbReference type="GO" id="GO:0003723">
    <property type="term" value="F:RNA binding"/>
    <property type="evidence" value="ECO:0007669"/>
    <property type="project" value="UniProtKB-KW"/>
</dbReference>
<evidence type="ECO:0000313" key="5">
    <source>
        <dbReference type="Proteomes" id="UP000053617"/>
    </source>
</evidence>
<dbReference type="Gene3D" id="1.10.1520.10">
    <property type="entry name" value="Ribonuclease III domain"/>
    <property type="match status" value="1"/>
</dbReference>
<dbReference type="GO" id="GO:0006364">
    <property type="term" value="P:rRNA processing"/>
    <property type="evidence" value="ECO:0007669"/>
    <property type="project" value="TreeGrafter"/>
</dbReference>
<dbReference type="Gene3D" id="3.30.160.20">
    <property type="match status" value="1"/>
</dbReference>
<dbReference type="GO" id="GO:0004525">
    <property type="term" value="F:ribonuclease III activity"/>
    <property type="evidence" value="ECO:0007669"/>
    <property type="project" value="InterPro"/>
</dbReference>
<dbReference type="PROSITE" id="PS00517">
    <property type="entry name" value="RNASE_3_1"/>
    <property type="match status" value="1"/>
</dbReference>
<proteinExistence type="predicted"/>
<name>A0A0D2FNB4_9EURO</name>
<gene>
    <name evidence="4" type="ORF">Z518_07065</name>
</gene>
<dbReference type="PANTHER" id="PTHR11207">
    <property type="entry name" value="RIBONUCLEASE III"/>
    <property type="match status" value="1"/>
</dbReference>
<accession>A0A0D2FNB4</accession>
<dbReference type="SUPFAM" id="SSF69065">
    <property type="entry name" value="RNase III domain-like"/>
    <property type="match status" value="1"/>
</dbReference>
<dbReference type="EMBL" id="KN847479">
    <property type="protein sequence ID" value="KIX03512.1"/>
    <property type="molecule type" value="Genomic_DNA"/>
</dbReference>
<sequence length="299" mass="33611">MSSVDRKRKPTGGHSPPHKKFQKGSPNHGPDKFPPLTSSSDNGLLPPLPSIDEKFRDVVFTHQSMAGSPAESYDRLEFLGDAYLQLFSSRLIWDRLPFLPAGRMSQVRESLVKNETLAQYSDLYGLTKQLKNFKRFQNGPPQTWLKIKGDLFEAYVAAVVLSTPEGFERVRNWLLHLWEPKIEAITSKPEASSKSKEELAKKVLGKGVRLNYEDEREPIIHYGQGRETYFVGVYLTGWGWENQYLGSGKGLSRNAAGQEAAAAALENHPLIDEIIAKKTAFYAEAKKKGEPQPNKHSKD</sequence>
<evidence type="ECO:0000313" key="4">
    <source>
        <dbReference type="EMBL" id="KIX03512.1"/>
    </source>
</evidence>
<feature type="region of interest" description="Disordered" evidence="2">
    <location>
        <begin position="1"/>
        <end position="47"/>
    </location>
</feature>
<organism evidence="4 5">
    <name type="scientific">Rhinocladiella mackenziei CBS 650.93</name>
    <dbReference type="NCBI Taxonomy" id="1442369"/>
    <lineage>
        <taxon>Eukaryota</taxon>
        <taxon>Fungi</taxon>
        <taxon>Dikarya</taxon>
        <taxon>Ascomycota</taxon>
        <taxon>Pezizomycotina</taxon>
        <taxon>Eurotiomycetes</taxon>
        <taxon>Chaetothyriomycetidae</taxon>
        <taxon>Chaetothyriales</taxon>
        <taxon>Herpotrichiellaceae</taxon>
        <taxon>Rhinocladiella</taxon>
    </lineage>
</organism>
<dbReference type="InterPro" id="IPR036389">
    <property type="entry name" value="RNase_III_sf"/>
</dbReference>
<keyword evidence="5" id="KW-1185">Reference proteome</keyword>
<evidence type="ECO:0000256" key="2">
    <source>
        <dbReference type="SAM" id="MobiDB-lite"/>
    </source>
</evidence>
<dbReference type="InterPro" id="IPR000999">
    <property type="entry name" value="RNase_III_dom"/>
</dbReference>
<protein>
    <recommendedName>
        <fullName evidence="3">RNase III domain-containing protein</fullName>
    </recommendedName>
</protein>
<dbReference type="GO" id="GO:0005654">
    <property type="term" value="C:nucleoplasm"/>
    <property type="evidence" value="ECO:0007669"/>
    <property type="project" value="TreeGrafter"/>
</dbReference>
<dbReference type="AlphaFoldDB" id="A0A0D2FNB4"/>
<dbReference type="GeneID" id="25295136"/>
<dbReference type="SUPFAM" id="SSF54768">
    <property type="entry name" value="dsRNA-binding domain-like"/>
    <property type="match status" value="1"/>
</dbReference>
<dbReference type="OrthoDB" id="2392202at2759"/>
<feature type="domain" description="RNase III" evidence="3">
    <location>
        <begin position="50"/>
        <end position="164"/>
    </location>
</feature>
<dbReference type="VEuPathDB" id="FungiDB:Z518_07065"/>
<dbReference type="CDD" id="cd00593">
    <property type="entry name" value="RIBOc"/>
    <property type="match status" value="1"/>
</dbReference>
<dbReference type="Proteomes" id="UP000053617">
    <property type="component" value="Unassembled WGS sequence"/>
</dbReference>
<dbReference type="PROSITE" id="PS50142">
    <property type="entry name" value="RNASE_3_2"/>
    <property type="match status" value="1"/>
</dbReference>
<evidence type="ECO:0000259" key="3">
    <source>
        <dbReference type="PROSITE" id="PS50142"/>
    </source>
</evidence>
<dbReference type="PANTHER" id="PTHR11207:SF0">
    <property type="entry name" value="RIBONUCLEASE 3"/>
    <property type="match status" value="1"/>
</dbReference>
<dbReference type="HOGENOM" id="CLU_048162_0_0_1"/>
<dbReference type="GO" id="GO:0034475">
    <property type="term" value="P:U4 snRNA 3'-end processing"/>
    <property type="evidence" value="ECO:0007669"/>
    <property type="project" value="TreeGrafter"/>
</dbReference>